<feature type="domain" description="Protein kinase" evidence="15">
    <location>
        <begin position="94"/>
        <end position="384"/>
    </location>
</feature>
<evidence type="ECO:0000256" key="7">
    <source>
        <dbReference type="ARBA" id="ARBA00022777"/>
    </source>
</evidence>
<dbReference type="InterPro" id="IPR008271">
    <property type="entry name" value="Ser/Thr_kinase_AS"/>
</dbReference>
<dbReference type="GO" id="GO:0005524">
    <property type="term" value="F:ATP binding"/>
    <property type="evidence" value="ECO:0007669"/>
    <property type="project" value="UniProtKB-UniRule"/>
</dbReference>
<evidence type="ECO:0000256" key="9">
    <source>
        <dbReference type="ARBA" id="ARBA00022989"/>
    </source>
</evidence>
<feature type="compositionally biased region" description="Low complexity" evidence="13">
    <location>
        <begin position="940"/>
        <end position="954"/>
    </location>
</feature>
<keyword evidence="7" id="KW-0418">Kinase</keyword>
<evidence type="ECO:0000256" key="8">
    <source>
        <dbReference type="ARBA" id="ARBA00022840"/>
    </source>
</evidence>
<feature type="region of interest" description="Disordered" evidence="13">
    <location>
        <begin position="932"/>
        <end position="961"/>
    </location>
</feature>
<keyword evidence="4 14" id="KW-0812">Transmembrane</keyword>
<dbReference type="InterPro" id="IPR011009">
    <property type="entry name" value="Kinase-like_dom_sf"/>
</dbReference>
<dbReference type="STRING" id="4536.A0A0E0H6W9"/>
<dbReference type="SUPFAM" id="SSF56112">
    <property type="entry name" value="Protein kinase-like (PK-like)"/>
    <property type="match status" value="2"/>
</dbReference>
<dbReference type="FunFam" id="1.10.510.10:FF:000537">
    <property type="entry name" value="Putative receptor-like protein kinase"/>
    <property type="match status" value="1"/>
</dbReference>
<feature type="domain" description="Protein kinase" evidence="15">
    <location>
        <begin position="634"/>
        <end position="921"/>
    </location>
</feature>
<evidence type="ECO:0000256" key="4">
    <source>
        <dbReference type="ARBA" id="ARBA00022692"/>
    </source>
</evidence>
<keyword evidence="9 14" id="KW-1133">Transmembrane helix</keyword>
<dbReference type="FunFam" id="1.10.510.10:FF:000384">
    <property type="entry name" value="G-type lectin S-receptor-like serine/threonine-protein kinase"/>
    <property type="match status" value="1"/>
</dbReference>
<evidence type="ECO:0000313" key="16">
    <source>
        <dbReference type="EnsemblPlants" id="ONIVA04G26600.1"/>
    </source>
</evidence>
<evidence type="ECO:0000256" key="2">
    <source>
        <dbReference type="ARBA" id="ARBA00022527"/>
    </source>
</evidence>
<dbReference type="Gramene" id="ONIVA04G26600.1">
    <property type="protein sequence ID" value="ONIVA04G26600.1"/>
    <property type="gene ID" value="ONIVA04G26600"/>
</dbReference>
<sequence>MSTAVAIISSVSATAAAVVMLALIKRCRRYRRKMKKKMLARIAHEATEQHREMEARDAADSVMIEIGPVEKFLNEILSEKPMRFTSEQLAACTGNYSSELGSGGFGVVYRGELPNGLQVAVKVLKVSMNKKVQEAFMAEIGTIGRTYHVHLVRLYGFCFDADTKALVYEFLENGSLEKYLYGGGGEDRGKKLEWRTLHDIAVGTAKGIRYLHEECQQRIVHYDIKPANILLTADFTPKVADFGLARLGERENTHMSLTGGRGTPGYAAPELWMALPATEKCDVYSFGMVLFEVLGRRRNYDLAAQAESQEWFPKWVWDRYEQGDMECVVSAAGIGEEDRAKAEMMCKVALWCVQFQPSARPTMSSVVRMLEGEMAIVPPVNPFHYVMSGGSGSSTLTSSSTNLSSGGTTTGSSEVAVSLPAKKSTDVMKTEIRFRHVYLPVRADEPSDSVVAVVVVGDEPAALYGARWANGLRGAAMWSSPSSIRTTLPMDGLSSGLCRALNRKGRSFWRPSMKWLMLPISTTSASAPPIPPRLLLLPPPLAMGYTSLALAGIIIGGIAAILVLKFIMRCVEAKHAERARRREEEAVPVSPPASGTYSSVDVRVEMGSVDRFLDDILREKPARFTPENLREFTGDYAERLGAGGFGVVYRGRFPGGVQVAVKILHRTLDRRAEEQFMAEVATAGRTYHINLVRLYGFCFDATTKALVYEYLENGSLDRVLFDAAAAAALEFDTLHGIVVGTARGVRYLHEECQHRIIHYDIKPGNVLLAGDYAPKVADFGLAKLCSRDNTHLTMTGARGTPGYAAPELWLPLPVTHKCDVYSFGMLVFEILGRRRNLDTQRPAESQEWYPRWAWQRFDQGRFGEVMAASGIRSKDGEKAERMCKVALWCIQYQPEARPSMSSVVRMLEGEEQIARPVNPFAYMATMDAISSSSSGGGGVSTATSASASGDSAQSTRHDICH</sequence>
<evidence type="ECO:0000259" key="15">
    <source>
        <dbReference type="PROSITE" id="PS50011"/>
    </source>
</evidence>
<protein>
    <recommendedName>
        <fullName evidence="15">Protein kinase domain-containing protein</fullName>
    </recommendedName>
</protein>
<evidence type="ECO:0000256" key="12">
    <source>
        <dbReference type="PROSITE-ProRule" id="PRU10141"/>
    </source>
</evidence>
<dbReference type="PANTHER" id="PTHR27009">
    <property type="entry name" value="RUST RESISTANCE KINASE LR10-RELATED"/>
    <property type="match status" value="1"/>
</dbReference>
<accession>A0A0E0H6W9</accession>
<dbReference type="EnsemblPlants" id="ONIVA04G26600.1">
    <property type="protein sequence ID" value="ONIVA04G26600.1"/>
    <property type="gene ID" value="ONIVA04G26600"/>
</dbReference>
<reference evidence="16" key="2">
    <citation type="submission" date="2018-04" db="EMBL/GenBank/DDBJ databases">
        <title>OnivRS2 (Oryza nivara Reference Sequence Version 2).</title>
        <authorList>
            <person name="Zhang J."/>
            <person name="Kudrna D."/>
            <person name="Lee S."/>
            <person name="Talag J."/>
            <person name="Rajasekar S."/>
            <person name="Welchert J."/>
            <person name="Hsing Y.-I."/>
            <person name="Wing R.A."/>
        </authorList>
    </citation>
    <scope>NUCLEOTIDE SEQUENCE [LARGE SCALE GENOMIC DNA]</scope>
    <source>
        <strain evidence="16">SL10</strain>
    </source>
</reference>
<keyword evidence="10 14" id="KW-0472">Membrane</keyword>
<dbReference type="InterPro" id="IPR001245">
    <property type="entry name" value="Ser-Thr/Tyr_kinase_cat_dom"/>
</dbReference>
<keyword evidence="5" id="KW-0732">Signal</keyword>
<dbReference type="GO" id="GO:0016020">
    <property type="term" value="C:membrane"/>
    <property type="evidence" value="ECO:0007669"/>
    <property type="project" value="UniProtKB-SubCell"/>
</dbReference>
<evidence type="ECO:0000256" key="11">
    <source>
        <dbReference type="ARBA" id="ARBA00023180"/>
    </source>
</evidence>
<dbReference type="Proteomes" id="UP000006591">
    <property type="component" value="Chromosome 4"/>
</dbReference>
<feature type="transmembrane region" description="Helical" evidence="14">
    <location>
        <begin position="542"/>
        <end position="564"/>
    </location>
</feature>
<feature type="binding site" evidence="12">
    <location>
        <position position="662"/>
    </location>
    <ligand>
        <name>ATP</name>
        <dbReference type="ChEBI" id="CHEBI:30616"/>
    </ligand>
</feature>
<dbReference type="Gene3D" id="3.30.200.20">
    <property type="entry name" value="Phosphorylase Kinase, domain 1"/>
    <property type="match status" value="2"/>
</dbReference>
<comment type="subcellular location">
    <subcellularLocation>
        <location evidence="1">Membrane</location>
        <topology evidence="1">Single-pass type I membrane protein</topology>
    </subcellularLocation>
</comment>
<keyword evidence="3" id="KW-0808">Transferase</keyword>
<feature type="binding site" evidence="12">
    <location>
        <position position="122"/>
    </location>
    <ligand>
        <name>ATP</name>
        <dbReference type="ChEBI" id="CHEBI:30616"/>
    </ligand>
</feature>
<evidence type="ECO:0000313" key="17">
    <source>
        <dbReference type="Proteomes" id="UP000006591"/>
    </source>
</evidence>
<organism evidence="16">
    <name type="scientific">Oryza nivara</name>
    <name type="common">Indian wild rice</name>
    <name type="synonym">Oryza sativa f. spontanea</name>
    <dbReference type="NCBI Taxonomy" id="4536"/>
    <lineage>
        <taxon>Eukaryota</taxon>
        <taxon>Viridiplantae</taxon>
        <taxon>Streptophyta</taxon>
        <taxon>Embryophyta</taxon>
        <taxon>Tracheophyta</taxon>
        <taxon>Spermatophyta</taxon>
        <taxon>Magnoliopsida</taxon>
        <taxon>Liliopsida</taxon>
        <taxon>Poales</taxon>
        <taxon>Poaceae</taxon>
        <taxon>BOP clade</taxon>
        <taxon>Oryzoideae</taxon>
        <taxon>Oryzeae</taxon>
        <taxon>Oryzinae</taxon>
        <taxon>Oryza</taxon>
    </lineage>
</organism>
<evidence type="ECO:0000256" key="5">
    <source>
        <dbReference type="ARBA" id="ARBA00022729"/>
    </source>
</evidence>
<evidence type="ECO:0000256" key="14">
    <source>
        <dbReference type="SAM" id="Phobius"/>
    </source>
</evidence>
<dbReference type="GO" id="GO:0004674">
    <property type="term" value="F:protein serine/threonine kinase activity"/>
    <property type="evidence" value="ECO:0007669"/>
    <property type="project" value="UniProtKB-KW"/>
</dbReference>
<evidence type="ECO:0000256" key="6">
    <source>
        <dbReference type="ARBA" id="ARBA00022741"/>
    </source>
</evidence>
<dbReference type="Pfam" id="PF07714">
    <property type="entry name" value="PK_Tyr_Ser-Thr"/>
    <property type="match status" value="2"/>
</dbReference>
<keyword evidence="17" id="KW-1185">Reference proteome</keyword>
<keyword evidence="6 12" id="KW-0547">Nucleotide-binding</keyword>
<dbReference type="HOGENOM" id="CLU_011486_0_0_1"/>
<dbReference type="InterPro" id="IPR000719">
    <property type="entry name" value="Prot_kinase_dom"/>
</dbReference>
<dbReference type="CDD" id="cd14066">
    <property type="entry name" value="STKc_IRAK"/>
    <property type="match status" value="1"/>
</dbReference>
<evidence type="ECO:0000256" key="1">
    <source>
        <dbReference type="ARBA" id="ARBA00004479"/>
    </source>
</evidence>
<dbReference type="eggNOG" id="ENOG502QR7E">
    <property type="taxonomic scope" value="Eukaryota"/>
</dbReference>
<keyword evidence="11" id="KW-0325">Glycoprotein</keyword>
<name>A0A0E0H6W9_ORYNI</name>
<dbReference type="InterPro" id="IPR045874">
    <property type="entry name" value="LRK10/LRL21-25-like"/>
</dbReference>
<keyword evidence="2" id="KW-0723">Serine/threonine-protein kinase</keyword>
<evidence type="ECO:0000256" key="3">
    <source>
        <dbReference type="ARBA" id="ARBA00022679"/>
    </source>
</evidence>
<evidence type="ECO:0000256" key="10">
    <source>
        <dbReference type="ARBA" id="ARBA00023136"/>
    </source>
</evidence>
<dbReference type="PROSITE" id="PS50011">
    <property type="entry name" value="PROTEIN_KINASE_DOM"/>
    <property type="match status" value="2"/>
</dbReference>
<dbReference type="PROSITE" id="PS00108">
    <property type="entry name" value="PROTEIN_KINASE_ST"/>
    <property type="match status" value="2"/>
</dbReference>
<dbReference type="SMART" id="SM00220">
    <property type="entry name" value="S_TKc"/>
    <property type="match status" value="2"/>
</dbReference>
<reference evidence="16" key="1">
    <citation type="submission" date="2015-04" db="UniProtKB">
        <authorList>
            <consortium name="EnsemblPlants"/>
        </authorList>
    </citation>
    <scope>IDENTIFICATION</scope>
    <source>
        <strain evidence="16">SL10</strain>
    </source>
</reference>
<keyword evidence="8 12" id="KW-0067">ATP-binding</keyword>
<dbReference type="Gene3D" id="1.10.510.10">
    <property type="entry name" value="Transferase(Phosphotransferase) domain 1"/>
    <property type="match status" value="2"/>
</dbReference>
<dbReference type="AlphaFoldDB" id="A0A0E0H6W9"/>
<evidence type="ECO:0000256" key="13">
    <source>
        <dbReference type="SAM" id="MobiDB-lite"/>
    </source>
</evidence>
<dbReference type="InterPro" id="IPR017441">
    <property type="entry name" value="Protein_kinase_ATP_BS"/>
</dbReference>
<feature type="transmembrane region" description="Helical" evidence="14">
    <location>
        <begin position="6"/>
        <end position="24"/>
    </location>
</feature>
<proteinExistence type="predicted"/>
<dbReference type="PROSITE" id="PS00107">
    <property type="entry name" value="PROTEIN_KINASE_ATP"/>
    <property type="match status" value="2"/>
</dbReference>